<dbReference type="AlphaFoldDB" id="A0A5N7ME09"/>
<keyword evidence="9" id="KW-1185">Reference proteome</keyword>
<gene>
    <name evidence="8" type="ORF">FS320_07110</name>
</gene>
<evidence type="ECO:0000256" key="4">
    <source>
        <dbReference type="ARBA" id="ARBA00022840"/>
    </source>
</evidence>
<name>A0A5N7ME09_9HYPH</name>
<keyword evidence="6" id="KW-0406">Ion transport</keyword>
<dbReference type="InterPro" id="IPR003439">
    <property type="entry name" value="ABC_transporter-like_ATP-bd"/>
</dbReference>
<dbReference type="GO" id="GO:0016887">
    <property type="term" value="F:ATP hydrolysis activity"/>
    <property type="evidence" value="ECO:0007669"/>
    <property type="project" value="InterPro"/>
</dbReference>
<dbReference type="PANTHER" id="PTHR42734">
    <property type="entry name" value="METAL TRANSPORT SYSTEM ATP-BINDING PROTEIN TM_0124-RELATED"/>
    <property type="match status" value="1"/>
</dbReference>
<dbReference type="EMBL" id="VOSK01000015">
    <property type="protein sequence ID" value="MPR25007.1"/>
    <property type="molecule type" value="Genomic_DNA"/>
</dbReference>
<dbReference type="GO" id="GO:0005524">
    <property type="term" value="F:ATP binding"/>
    <property type="evidence" value="ECO:0007669"/>
    <property type="project" value="UniProtKB-KW"/>
</dbReference>
<evidence type="ECO:0000313" key="8">
    <source>
        <dbReference type="EMBL" id="MPR25007.1"/>
    </source>
</evidence>
<sequence>MSANSAAIRFDEVTLGYGRRPAVHHLDGEIPSGSLIAVVGPNGAGKSTLLKGIVGTLKPLEGHIRFNASPGIAYLPQAAEIDRSFPLSVYDLVAMGLWSRSGLFGGISRHDRTKIEQALAAVGLTGFERRPISTLSGGQMQRALFARLLLQDAPVILLDEPFTAIDAKTTADLLDLVRRWHDEARTVVAVLHDLDMVKRTFPQTLLIAREPVAWGETGEVLSPENLLKARRMVEAYDPHADICHRSVA</sequence>
<keyword evidence="5" id="KW-0862">Zinc</keyword>
<protein>
    <submittedName>
        <fullName evidence="8">ABC transporter ATP-binding protein</fullName>
    </submittedName>
</protein>
<keyword evidence="2" id="KW-0813">Transport</keyword>
<evidence type="ECO:0000256" key="2">
    <source>
        <dbReference type="ARBA" id="ARBA00022448"/>
    </source>
</evidence>
<dbReference type="InterPro" id="IPR047748">
    <property type="entry name" value="AztA-like"/>
</dbReference>
<dbReference type="OrthoDB" id="9806726at2"/>
<dbReference type="CDD" id="cd03235">
    <property type="entry name" value="ABC_Metallic_Cations"/>
    <property type="match status" value="1"/>
</dbReference>
<dbReference type="NCBIfam" id="NF040873">
    <property type="entry name" value="AztA"/>
    <property type="match status" value="1"/>
</dbReference>
<evidence type="ECO:0000313" key="9">
    <source>
        <dbReference type="Proteomes" id="UP000403266"/>
    </source>
</evidence>
<keyword evidence="5" id="KW-0864">Zinc transport</keyword>
<reference evidence="8 9" key="1">
    <citation type="journal article" date="2019" name="Syst. Appl. Microbiol.">
        <title>Microvirga tunisiensis sp. nov., a root nodule symbiotic bacterium isolated from Lupinus micranthus and L. luteus grown in Northern Tunisia.</title>
        <authorList>
            <person name="Msaddak A."/>
            <person name="Rejili M."/>
            <person name="Duran D."/>
            <person name="Mars M."/>
            <person name="Palacios J.M."/>
            <person name="Ruiz-Argueso T."/>
            <person name="Rey L."/>
            <person name="Imperial J."/>
        </authorList>
    </citation>
    <scope>NUCLEOTIDE SEQUENCE [LARGE SCALE GENOMIC DNA]</scope>
    <source>
        <strain evidence="8 9">Lmie10</strain>
    </source>
</reference>
<dbReference type="InterPro" id="IPR003593">
    <property type="entry name" value="AAA+_ATPase"/>
</dbReference>
<dbReference type="InterPro" id="IPR050153">
    <property type="entry name" value="Metal_Ion_Import_ABC"/>
</dbReference>
<dbReference type="Proteomes" id="UP000403266">
    <property type="component" value="Unassembled WGS sequence"/>
</dbReference>
<keyword evidence="3" id="KW-0547">Nucleotide-binding</keyword>
<proteinExistence type="inferred from homology"/>
<dbReference type="Gene3D" id="3.40.50.300">
    <property type="entry name" value="P-loop containing nucleotide triphosphate hydrolases"/>
    <property type="match status" value="1"/>
</dbReference>
<evidence type="ECO:0000259" key="7">
    <source>
        <dbReference type="PROSITE" id="PS50893"/>
    </source>
</evidence>
<evidence type="ECO:0000256" key="5">
    <source>
        <dbReference type="ARBA" id="ARBA00022906"/>
    </source>
</evidence>
<accession>A0A5N7ME09</accession>
<evidence type="ECO:0000256" key="1">
    <source>
        <dbReference type="ARBA" id="ARBA00005417"/>
    </source>
</evidence>
<dbReference type="PANTHER" id="PTHR42734:SF5">
    <property type="entry name" value="IRON TRANSPORT SYSTEM ATP-BINDING PROTEIN HI_0361-RELATED"/>
    <property type="match status" value="1"/>
</dbReference>
<dbReference type="InterPro" id="IPR027417">
    <property type="entry name" value="P-loop_NTPase"/>
</dbReference>
<dbReference type="SUPFAM" id="SSF52540">
    <property type="entry name" value="P-loop containing nucleoside triphosphate hydrolases"/>
    <property type="match status" value="1"/>
</dbReference>
<dbReference type="Pfam" id="PF00005">
    <property type="entry name" value="ABC_tran"/>
    <property type="match status" value="1"/>
</dbReference>
<comment type="similarity">
    <text evidence="1">Belongs to the ABC transporter superfamily.</text>
</comment>
<keyword evidence="4 8" id="KW-0067">ATP-binding</keyword>
<dbReference type="PROSITE" id="PS50893">
    <property type="entry name" value="ABC_TRANSPORTER_2"/>
    <property type="match status" value="1"/>
</dbReference>
<dbReference type="PROSITE" id="PS00211">
    <property type="entry name" value="ABC_TRANSPORTER_1"/>
    <property type="match status" value="1"/>
</dbReference>
<dbReference type="SMART" id="SM00382">
    <property type="entry name" value="AAA"/>
    <property type="match status" value="1"/>
</dbReference>
<dbReference type="RefSeq" id="WP_152710389.1">
    <property type="nucleotide sequence ID" value="NZ_VOSJ01000015.1"/>
</dbReference>
<evidence type="ECO:0000256" key="3">
    <source>
        <dbReference type="ARBA" id="ARBA00022741"/>
    </source>
</evidence>
<dbReference type="GO" id="GO:0006829">
    <property type="term" value="P:zinc ion transport"/>
    <property type="evidence" value="ECO:0007669"/>
    <property type="project" value="UniProtKB-KW"/>
</dbReference>
<evidence type="ECO:0000256" key="6">
    <source>
        <dbReference type="ARBA" id="ARBA00023065"/>
    </source>
</evidence>
<feature type="domain" description="ABC transporter" evidence="7">
    <location>
        <begin position="8"/>
        <end position="234"/>
    </location>
</feature>
<dbReference type="InterPro" id="IPR017871">
    <property type="entry name" value="ABC_transporter-like_CS"/>
</dbReference>
<organism evidence="8 9">
    <name type="scientific">Microvirga tunisiensis</name>
    <dbReference type="NCBI Taxonomy" id="2108360"/>
    <lineage>
        <taxon>Bacteria</taxon>
        <taxon>Pseudomonadati</taxon>
        <taxon>Pseudomonadota</taxon>
        <taxon>Alphaproteobacteria</taxon>
        <taxon>Hyphomicrobiales</taxon>
        <taxon>Methylobacteriaceae</taxon>
        <taxon>Microvirga</taxon>
    </lineage>
</organism>
<comment type="caution">
    <text evidence="8">The sequence shown here is derived from an EMBL/GenBank/DDBJ whole genome shotgun (WGS) entry which is preliminary data.</text>
</comment>